<name>A0ABP1PV86_9HEXA</name>
<feature type="domain" description="Uracil-DNA glycosylase-like" evidence="5">
    <location>
        <begin position="130"/>
        <end position="283"/>
    </location>
</feature>
<sequence length="361" mass="42090">MVHPCFHHVALQPGVANNTACQDPLVKLKFSRIFATFFPQDGNFSSQVSSWLTAIEEKFEFYYYEHRISDIQIKKVEDLFLYFGVNPLHSQNNRVFRFWVYLLWVYSKLVIEGYQENDIFAFINGFRIEETKVVIMGSESKSYKPSSGYMFTGSKFAAMEKVLDFLNWEIKILANHQQYNGMMLTGREMDTAMENGSLNGWIQQGVLLLTSSLTYFEGGPVFESWQIFTDFLLKYLSDEVERIVFILLGNRVGRKKSLIDLNHGNNKMIELYHPARYTVQPQKEVIGHLDWMEALPFLNANMYLYRKFGKNGIIDWTSVDRIFAGQRERFQQYKQFFDGVFAKALPWENGKSVRVDGVTIV</sequence>
<dbReference type="InterPro" id="IPR002043">
    <property type="entry name" value="UDG_fam1"/>
</dbReference>
<keyword evidence="2" id="KW-0227">DNA damage</keyword>
<organism evidence="6 7">
    <name type="scientific">Orchesella dallaii</name>
    <dbReference type="NCBI Taxonomy" id="48710"/>
    <lineage>
        <taxon>Eukaryota</taxon>
        <taxon>Metazoa</taxon>
        <taxon>Ecdysozoa</taxon>
        <taxon>Arthropoda</taxon>
        <taxon>Hexapoda</taxon>
        <taxon>Collembola</taxon>
        <taxon>Entomobryomorpha</taxon>
        <taxon>Entomobryoidea</taxon>
        <taxon>Orchesellidae</taxon>
        <taxon>Orchesellinae</taxon>
        <taxon>Orchesella</taxon>
    </lineage>
</organism>
<gene>
    <name evidence="6" type="ORF">ODALV1_LOCUS3537</name>
</gene>
<evidence type="ECO:0000313" key="6">
    <source>
        <dbReference type="EMBL" id="CAL8076630.1"/>
    </source>
</evidence>
<keyword evidence="4" id="KW-0234">DNA repair</keyword>
<dbReference type="Pfam" id="PF03167">
    <property type="entry name" value="UDG"/>
    <property type="match status" value="1"/>
</dbReference>
<accession>A0ABP1PV86</accession>
<evidence type="ECO:0000259" key="5">
    <source>
        <dbReference type="Pfam" id="PF03167"/>
    </source>
</evidence>
<dbReference type="InterPro" id="IPR005122">
    <property type="entry name" value="Uracil-DNA_glycosylase-like"/>
</dbReference>
<evidence type="ECO:0000256" key="3">
    <source>
        <dbReference type="ARBA" id="ARBA00022801"/>
    </source>
</evidence>
<dbReference type="InterPro" id="IPR036895">
    <property type="entry name" value="Uracil-DNA_glycosylase-like_sf"/>
</dbReference>
<evidence type="ECO:0000313" key="7">
    <source>
        <dbReference type="Proteomes" id="UP001642540"/>
    </source>
</evidence>
<evidence type="ECO:0000256" key="2">
    <source>
        <dbReference type="ARBA" id="ARBA00022763"/>
    </source>
</evidence>
<dbReference type="Proteomes" id="UP001642540">
    <property type="component" value="Unassembled WGS sequence"/>
</dbReference>
<evidence type="ECO:0000256" key="4">
    <source>
        <dbReference type="ARBA" id="ARBA00023204"/>
    </source>
</evidence>
<proteinExistence type="inferred from homology"/>
<dbReference type="PANTHER" id="PTHR11264:SF0">
    <property type="entry name" value="URACIL-DNA GLYCOSYLASE"/>
    <property type="match status" value="1"/>
</dbReference>
<comment type="caution">
    <text evidence="6">The sequence shown here is derived from an EMBL/GenBank/DDBJ whole genome shotgun (WGS) entry which is preliminary data.</text>
</comment>
<dbReference type="EMBL" id="CAXLJM020000012">
    <property type="protein sequence ID" value="CAL8076630.1"/>
    <property type="molecule type" value="Genomic_DNA"/>
</dbReference>
<dbReference type="SUPFAM" id="SSF52141">
    <property type="entry name" value="Uracil-DNA glycosylase-like"/>
    <property type="match status" value="1"/>
</dbReference>
<keyword evidence="7" id="KW-1185">Reference proteome</keyword>
<protein>
    <recommendedName>
        <fullName evidence="5">Uracil-DNA glycosylase-like domain-containing protein</fullName>
    </recommendedName>
</protein>
<comment type="similarity">
    <text evidence="1">Belongs to the uracil-DNA glycosylase (UDG) superfamily. UNG family.</text>
</comment>
<dbReference type="Gene3D" id="3.40.470.10">
    <property type="entry name" value="Uracil-DNA glycosylase-like domain"/>
    <property type="match status" value="1"/>
</dbReference>
<evidence type="ECO:0000256" key="1">
    <source>
        <dbReference type="ARBA" id="ARBA00008184"/>
    </source>
</evidence>
<reference evidence="6 7" key="1">
    <citation type="submission" date="2024-08" db="EMBL/GenBank/DDBJ databases">
        <authorList>
            <person name="Cucini C."/>
            <person name="Frati F."/>
        </authorList>
    </citation>
    <scope>NUCLEOTIDE SEQUENCE [LARGE SCALE GENOMIC DNA]</scope>
</reference>
<dbReference type="PANTHER" id="PTHR11264">
    <property type="entry name" value="URACIL-DNA GLYCOSYLASE"/>
    <property type="match status" value="1"/>
</dbReference>
<keyword evidence="3" id="KW-0378">Hydrolase</keyword>